<dbReference type="AlphaFoldDB" id="A0AAQ4CWA9"/>
<dbReference type="GeneID" id="68867831"/>
<accession>A0AAQ4CWA9</accession>
<gene>
    <name evidence="5" type="ORF">SACC_31070</name>
</gene>
<dbReference type="PANTHER" id="PTHR33204:SF18">
    <property type="entry name" value="TRANSCRIPTIONAL REGULATORY PROTEIN"/>
    <property type="match status" value="1"/>
</dbReference>
<dbReference type="Gene3D" id="1.10.10.10">
    <property type="entry name" value="Winged helix-like DNA-binding domain superfamily/Winged helix DNA-binding domain"/>
    <property type="match status" value="1"/>
</dbReference>
<dbReference type="CDD" id="cd00090">
    <property type="entry name" value="HTH_ARSR"/>
    <property type="match status" value="1"/>
</dbReference>
<keyword evidence="1" id="KW-0805">Transcription regulation</keyword>
<dbReference type="InterPro" id="IPR036390">
    <property type="entry name" value="WH_DNA-bd_sf"/>
</dbReference>
<organism evidence="5 6">
    <name type="scientific">Saccharolobus caldissimus</name>
    <dbReference type="NCBI Taxonomy" id="1702097"/>
    <lineage>
        <taxon>Archaea</taxon>
        <taxon>Thermoproteota</taxon>
        <taxon>Thermoprotei</taxon>
        <taxon>Sulfolobales</taxon>
        <taxon>Sulfolobaceae</taxon>
        <taxon>Saccharolobus</taxon>
    </lineage>
</organism>
<dbReference type="GO" id="GO:0003677">
    <property type="term" value="F:DNA binding"/>
    <property type="evidence" value="ECO:0007669"/>
    <property type="project" value="UniProtKB-KW"/>
</dbReference>
<evidence type="ECO:0000256" key="1">
    <source>
        <dbReference type="ARBA" id="ARBA00023015"/>
    </source>
</evidence>
<dbReference type="SUPFAM" id="SSF46785">
    <property type="entry name" value="Winged helix' DNA-binding domain"/>
    <property type="match status" value="1"/>
</dbReference>
<dbReference type="EMBL" id="AP025226">
    <property type="protein sequence ID" value="BDC00091.1"/>
    <property type="molecule type" value="Genomic_DNA"/>
</dbReference>
<keyword evidence="3" id="KW-0804">Transcription</keyword>
<proteinExistence type="predicted"/>
<dbReference type="InterPro" id="IPR036388">
    <property type="entry name" value="WH-like_DNA-bd_sf"/>
</dbReference>
<evidence type="ECO:0000259" key="4">
    <source>
        <dbReference type="PROSITE" id="PS51118"/>
    </source>
</evidence>
<dbReference type="Pfam" id="PF01638">
    <property type="entry name" value="HxlR"/>
    <property type="match status" value="1"/>
</dbReference>
<evidence type="ECO:0000313" key="6">
    <source>
        <dbReference type="Proteomes" id="UP001319921"/>
    </source>
</evidence>
<feature type="domain" description="HTH hxlR-type" evidence="4">
    <location>
        <begin position="13"/>
        <end position="110"/>
    </location>
</feature>
<dbReference type="RefSeq" id="WP_229570757.1">
    <property type="nucleotide sequence ID" value="NZ_AP025226.1"/>
</dbReference>
<dbReference type="InterPro" id="IPR002577">
    <property type="entry name" value="HTH_HxlR"/>
</dbReference>
<dbReference type="PANTHER" id="PTHR33204">
    <property type="entry name" value="TRANSCRIPTIONAL REGULATOR, MARR FAMILY"/>
    <property type="match status" value="1"/>
</dbReference>
<protein>
    <submittedName>
        <fullName evidence="5">Transcriptional regulator</fullName>
    </submittedName>
</protein>
<dbReference type="KEGG" id="scas:SACC_31070"/>
<name>A0AAQ4CWA9_9CREN</name>
<sequence length="115" mass="13277">MRFSNSNKPKELCPIISAISVIGSEPKLLVIRYLLEGPKRFNELQRLTSLSSKTLSNTLKELENLGIVKRNIVNTRPLIIIYELTEKGKELKRVFDELRKWGEKFASVEQIYQQG</sequence>
<keyword evidence="6" id="KW-1185">Reference proteome</keyword>
<dbReference type="InterPro" id="IPR011991">
    <property type="entry name" value="ArsR-like_HTH"/>
</dbReference>
<reference evidence="5 6" key="1">
    <citation type="journal article" date="2022" name="Microbiol. Resour. Announc.">
        <title>Complete Genome Sequence of the Hyperthermophilic and Acidophilic Archaeon Saccharolobus caldissimus Strain HS-3T.</title>
        <authorList>
            <person name="Sakai H.D."/>
            <person name="Kurosawa N."/>
        </authorList>
    </citation>
    <scope>NUCLEOTIDE SEQUENCE [LARGE SCALE GENOMIC DNA]</scope>
    <source>
        <strain evidence="5 6">JCM32116</strain>
    </source>
</reference>
<dbReference type="Proteomes" id="UP001319921">
    <property type="component" value="Chromosome"/>
</dbReference>
<evidence type="ECO:0000256" key="3">
    <source>
        <dbReference type="ARBA" id="ARBA00023163"/>
    </source>
</evidence>
<evidence type="ECO:0000313" key="5">
    <source>
        <dbReference type="EMBL" id="BDC00091.1"/>
    </source>
</evidence>
<evidence type="ECO:0000256" key="2">
    <source>
        <dbReference type="ARBA" id="ARBA00023125"/>
    </source>
</evidence>
<keyword evidence="2" id="KW-0238">DNA-binding</keyword>
<dbReference type="PROSITE" id="PS51118">
    <property type="entry name" value="HTH_HXLR"/>
    <property type="match status" value="1"/>
</dbReference>